<accession>A0A7D8YMM6</accession>
<dbReference type="OrthoDB" id="2157530at2759"/>
<proteinExistence type="predicted"/>
<dbReference type="InterPro" id="IPR052895">
    <property type="entry name" value="HetReg/Transcr_Mod"/>
</dbReference>
<dbReference type="Proteomes" id="UP000481288">
    <property type="component" value="Unassembled WGS sequence"/>
</dbReference>
<evidence type="ECO:0000256" key="1">
    <source>
        <dbReference type="SAM" id="MobiDB-lite"/>
    </source>
</evidence>
<keyword evidence="4" id="KW-1185">Reference proteome</keyword>
<dbReference type="PANTHER" id="PTHR24148">
    <property type="entry name" value="ANKYRIN REPEAT DOMAIN-CONTAINING PROTEIN 39 HOMOLOG-RELATED"/>
    <property type="match status" value="1"/>
</dbReference>
<name>A0A7D8YMM6_9HELO</name>
<dbReference type="Pfam" id="PF06985">
    <property type="entry name" value="HET"/>
    <property type="match status" value="1"/>
</dbReference>
<sequence length="635" mass="71527">MSAQFSYKNLTASDSIRLLLLQPRAASKDVEIHCNLQHTTLSECQNDLTSHYIALSYVWGNEEERGAIFVEGVERHVTANLFRALCSIRHESKELSLWVDAICINQLNPKERSQQVRLMGSIYAAATNTVIYLGESDPYSDRAMEALRDVSSLYTLTYDETIKNCIVSSILSRTWFTRVWVLQELALSQNPIIQCGQSRVNWGRLPSFLSHINEYMNQRANVASTPQPQLPESEQLMVDMQEAREKIQIGKISRKLVQKHQTLLDLVRSRSGLGAKDPRDIIFAHIGMVDHVSGDQLDFKAPSRAATRLGLGEGLKNQDSTSNPSQSDVVSTDQSSASVGAVSQVDSNWTGQDITIDYEKTVAEVYNEFAQRAIENSGDLSITHHIETTYPQMRLPGLASWAPDWTLREQQSMIPISGLGEVPDSILYPYHLVHTFVQGKPILGLLGNPLSRIQSTSQLIDLHNWKYTPDSGLQRRLLNTAAKNGLVTEQHIMMYRAIYGRVRQIIGHEVLLPLLERKLHDYYYALKEDSVKPNNILWALGLSDDGSIATRSIADYLVRSIRKPGERSIVEGRRIALLENGLNALVPACAEFGDHLFFTNTQYRHPPLLILRDYQGPDEIATESSLRHSLDRQRP</sequence>
<dbReference type="InterPro" id="IPR010730">
    <property type="entry name" value="HET"/>
</dbReference>
<organism evidence="3 4">
    <name type="scientific">Lachnellula cervina</name>
    <dbReference type="NCBI Taxonomy" id="1316786"/>
    <lineage>
        <taxon>Eukaryota</taxon>
        <taxon>Fungi</taxon>
        <taxon>Dikarya</taxon>
        <taxon>Ascomycota</taxon>
        <taxon>Pezizomycotina</taxon>
        <taxon>Leotiomycetes</taxon>
        <taxon>Helotiales</taxon>
        <taxon>Lachnaceae</taxon>
        <taxon>Lachnellula</taxon>
    </lineage>
</organism>
<feature type="domain" description="Heterokaryon incompatibility" evidence="2">
    <location>
        <begin position="52"/>
        <end position="184"/>
    </location>
</feature>
<protein>
    <submittedName>
        <fullName evidence="3">Heterokaryon incompatibility protein 6,OR allele</fullName>
    </submittedName>
</protein>
<reference evidence="3 4" key="1">
    <citation type="submission" date="2018-05" db="EMBL/GenBank/DDBJ databases">
        <title>Whole genome sequencing for identification of molecular markers to develop diagnostic detection tools for the regulated plant pathogen Lachnellula willkommii.</title>
        <authorList>
            <person name="Giroux E."/>
            <person name="Bilodeau G."/>
        </authorList>
    </citation>
    <scope>NUCLEOTIDE SEQUENCE [LARGE SCALE GENOMIC DNA]</scope>
    <source>
        <strain evidence="3 4">CBS 625.97</strain>
    </source>
</reference>
<feature type="compositionally biased region" description="Low complexity" evidence="1">
    <location>
        <begin position="325"/>
        <end position="337"/>
    </location>
</feature>
<dbReference type="AlphaFoldDB" id="A0A7D8YMM6"/>
<gene>
    <name evidence="3" type="primary">het-6_18</name>
    <name evidence="3" type="ORF">LCER1_G004854</name>
</gene>
<evidence type="ECO:0000313" key="4">
    <source>
        <dbReference type="Proteomes" id="UP000481288"/>
    </source>
</evidence>
<evidence type="ECO:0000313" key="3">
    <source>
        <dbReference type="EMBL" id="TVY52676.1"/>
    </source>
</evidence>
<comment type="caution">
    <text evidence="3">The sequence shown here is derived from an EMBL/GenBank/DDBJ whole genome shotgun (WGS) entry which is preliminary data.</text>
</comment>
<evidence type="ECO:0000259" key="2">
    <source>
        <dbReference type="Pfam" id="PF06985"/>
    </source>
</evidence>
<feature type="region of interest" description="Disordered" evidence="1">
    <location>
        <begin position="313"/>
        <end position="337"/>
    </location>
</feature>
<dbReference type="EMBL" id="QGMG01000569">
    <property type="protein sequence ID" value="TVY52676.1"/>
    <property type="molecule type" value="Genomic_DNA"/>
</dbReference>
<dbReference type="PANTHER" id="PTHR24148:SF73">
    <property type="entry name" value="HET DOMAIN PROTEIN (AFU_ORTHOLOGUE AFUA_8G01020)"/>
    <property type="match status" value="1"/>
</dbReference>